<dbReference type="EMBL" id="MN739356">
    <property type="protein sequence ID" value="QHT00521.1"/>
    <property type="molecule type" value="Genomic_DNA"/>
</dbReference>
<reference evidence="1" key="1">
    <citation type="journal article" date="2020" name="Nature">
        <title>Giant virus diversity and host interactions through global metagenomics.</title>
        <authorList>
            <person name="Schulz F."/>
            <person name="Roux S."/>
            <person name="Paez-Espino D."/>
            <person name="Jungbluth S."/>
            <person name="Walsh D.A."/>
            <person name="Denef V.J."/>
            <person name="McMahon K.D."/>
            <person name="Konstantinidis K.T."/>
            <person name="Eloe-Fadrosh E.A."/>
            <person name="Kyrpides N.C."/>
            <person name="Woyke T."/>
        </authorList>
    </citation>
    <scope>NUCLEOTIDE SEQUENCE</scope>
    <source>
        <strain evidence="1">GVMAG-M-3300020192-26</strain>
    </source>
</reference>
<protein>
    <submittedName>
        <fullName evidence="1">Uncharacterized protein</fullName>
    </submittedName>
</protein>
<proteinExistence type="predicted"/>
<name>A0A6C0C7W3_9ZZZZ</name>
<accession>A0A6C0C7W3</accession>
<evidence type="ECO:0000313" key="1">
    <source>
        <dbReference type="EMBL" id="QHT00521.1"/>
    </source>
</evidence>
<sequence>MGCWDVYCFTCGLPCHGENSYMELAEETGDEYIINETKKLIKKFGYLNSNIFLTADDRIVRNCKETDCNISFVSPAGEYFTQIGYGHLYNMNMEYGIMPGIFIHTSCWNWIKKTYDVELKYSDLPIDAYQNSIASPVPGINFGPITEYWEQYFNYIRMIENDDMFMIDRNDPKNIARIKKIVTQYKLKRDPKRIGPNVSATFFKEGNIKIGNNKNFWTKKNGKWQEIKEKVVKKKYDIKNPSKQLMKYLNNIPYVGEYNKVPLFQSRPTYKKNKIKEGLE</sequence>
<organism evidence="1">
    <name type="scientific">viral metagenome</name>
    <dbReference type="NCBI Taxonomy" id="1070528"/>
    <lineage>
        <taxon>unclassified sequences</taxon>
        <taxon>metagenomes</taxon>
        <taxon>organismal metagenomes</taxon>
    </lineage>
</organism>
<dbReference type="AlphaFoldDB" id="A0A6C0C7W3"/>